<reference evidence="1 2" key="1">
    <citation type="journal article" date="2018" name="Sci. Data">
        <title>The draft genome sequence of cork oak.</title>
        <authorList>
            <person name="Ramos A.M."/>
            <person name="Usie A."/>
            <person name="Barbosa P."/>
            <person name="Barros P.M."/>
            <person name="Capote T."/>
            <person name="Chaves I."/>
            <person name="Simoes F."/>
            <person name="Abreu I."/>
            <person name="Carrasquinho I."/>
            <person name="Faro C."/>
            <person name="Guimaraes J.B."/>
            <person name="Mendonca D."/>
            <person name="Nobrega F."/>
            <person name="Rodrigues L."/>
            <person name="Saibo N.J.M."/>
            <person name="Varela M.C."/>
            <person name="Egas C."/>
            <person name="Matos J."/>
            <person name="Miguel C.M."/>
            <person name="Oliveira M.M."/>
            <person name="Ricardo C.P."/>
            <person name="Goncalves S."/>
        </authorList>
    </citation>
    <scope>NUCLEOTIDE SEQUENCE [LARGE SCALE GENOMIC DNA]</scope>
    <source>
        <strain evidence="2">cv. HL8</strain>
    </source>
</reference>
<keyword evidence="2" id="KW-1185">Reference proteome</keyword>
<dbReference type="AlphaFoldDB" id="A0AAW0KNV5"/>
<sequence>MLEPHLTQLLQNSDIPISSQLLVPLVPCKIFEEEEEEEKKIDMMKKATKSSLKSTFITYVAT</sequence>
<proteinExistence type="predicted"/>
<dbReference type="Proteomes" id="UP000237347">
    <property type="component" value="Unassembled WGS sequence"/>
</dbReference>
<evidence type="ECO:0000313" key="1">
    <source>
        <dbReference type="EMBL" id="KAK7840405.1"/>
    </source>
</evidence>
<name>A0AAW0KNV5_QUESU</name>
<evidence type="ECO:0000313" key="2">
    <source>
        <dbReference type="Proteomes" id="UP000237347"/>
    </source>
</evidence>
<gene>
    <name evidence="1" type="ORF">CFP56_016771</name>
</gene>
<comment type="caution">
    <text evidence="1">The sequence shown here is derived from an EMBL/GenBank/DDBJ whole genome shotgun (WGS) entry which is preliminary data.</text>
</comment>
<organism evidence="1 2">
    <name type="scientific">Quercus suber</name>
    <name type="common">Cork oak</name>
    <dbReference type="NCBI Taxonomy" id="58331"/>
    <lineage>
        <taxon>Eukaryota</taxon>
        <taxon>Viridiplantae</taxon>
        <taxon>Streptophyta</taxon>
        <taxon>Embryophyta</taxon>
        <taxon>Tracheophyta</taxon>
        <taxon>Spermatophyta</taxon>
        <taxon>Magnoliopsida</taxon>
        <taxon>eudicotyledons</taxon>
        <taxon>Gunneridae</taxon>
        <taxon>Pentapetalae</taxon>
        <taxon>rosids</taxon>
        <taxon>fabids</taxon>
        <taxon>Fagales</taxon>
        <taxon>Fagaceae</taxon>
        <taxon>Quercus</taxon>
    </lineage>
</organism>
<dbReference type="EMBL" id="PKMF04000263">
    <property type="protein sequence ID" value="KAK7840405.1"/>
    <property type="molecule type" value="Genomic_DNA"/>
</dbReference>
<protein>
    <submittedName>
        <fullName evidence="1">Uncharacterized protein</fullName>
    </submittedName>
</protein>
<accession>A0AAW0KNV5</accession>